<feature type="transmembrane region" description="Helical" evidence="1">
    <location>
        <begin position="183"/>
        <end position="207"/>
    </location>
</feature>
<dbReference type="PANTHER" id="PTHR34300:SF2">
    <property type="entry name" value="QUEUOSINE PRECURSOR TRANSPORTER-RELATED"/>
    <property type="match status" value="1"/>
</dbReference>
<feature type="transmembrane region" description="Helical" evidence="1">
    <location>
        <begin position="34"/>
        <end position="56"/>
    </location>
</feature>
<gene>
    <name evidence="2" type="ORF">ACFSR3_10675</name>
</gene>
<feature type="transmembrane region" description="Helical" evidence="1">
    <location>
        <begin position="9"/>
        <end position="28"/>
    </location>
</feature>
<dbReference type="HAMAP" id="MF_02088">
    <property type="entry name" value="Q_prec_transport"/>
    <property type="match status" value="1"/>
</dbReference>
<feature type="transmembrane region" description="Helical" evidence="1">
    <location>
        <begin position="152"/>
        <end position="171"/>
    </location>
</feature>
<organism evidence="2 3">
    <name type="scientific">Flavobacterium suzhouense</name>
    <dbReference type="NCBI Taxonomy" id="1529638"/>
    <lineage>
        <taxon>Bacteria</taxon>
        <taxon>Pseudomonadati</taxon>
        <taxon>Bacteroidota</taxon>
        <taxon>Flavobacteriia</taxon>
        <taxon>Flavobacteriales</taxon>
        <taxon>Flavobacteriaceae</taxon>
        <taxon>Flavobacterium</taxon>
    </lineage>
</organism>
<proteinExistence type="inferred from homology"/>
<accession>A0ABW5NW21</accession>
<dbReference type="Pfam" id="PF02592">
    <property type="entry name" value="Vut_1"/>
    <property type="match status" value="1"/>
</dbReference>
<feature type="transmembrane region" description="Helical" evidence="1">
    <location>
        <begin position="68"/>
        <end position="89"/>
    </location>
</feature>
<evidence type="ECO:0000256" key="1">
    <source>
        <dbReference type="HAMAP-Rule" id="MF_02088"/>
    </source>
</evidence>
<keyword evidence="3" id="KW-1185">Reference proteome</keyword>
<keyword evidence="1" id="KW-0813">Transport</keyword>
<keyword evidence="1" id="KW-0472">Membrane</keyword>
<evidence type="ECO:0000313" key="2">
    <source>
        <dbReference type="EMBL" id="MFD2602520.1"/>
    </source>
</evidence>
<keyword evidence="1" id="KW-1133">Transmembrane helix</keyword>
<dbReference type="Proteomes" id="UP001597480">
    <property type="component" value="Unassembled WGS sequence"/>
</dbReference>
<dbReference type="RefSeq" id="WP_379820949.1">
    <property type="nucleotide sequence ID" value="NZ_JBHUMD010000025.1"/>
</dbReference>
<feature type="transmembrane region" description="Helical" evidence="1">
    <location>
        <begin position="109"/>
        <end position="131"/>
    </location>
</feature>
<reference evidence="3" key="1">
    <citation type="journal article" date="2019" name="Int. J. Syst. Evol. Microbiol.">
        <title>The Global Catalogue of Microorganisms (GCM) 10K type strain sequencing project: providing services to taxonomists for standard genome sequencing and annotation.</title>
        <authorList>
            <consortium name="The Broad Institute Genomics Platform"/>
            <consortium name="The Broad Institute Genome Sequencing Center for Infectious Disease"/>
            <person name="Wu L."/>
            <person name="Ma J."/>
        </authorList>
    </citation>
    <scope>NUCLEOTIDE SEQUENCE [LARGE SCALE GENOMIC DNA]</scope>
    <source>
        <strain evidence="3">KCTC 42107</strain>
    </source>
</reference>
<comment type="function">
    <text evidence="1">Involved in the import of queuosine (Q) precursors, required for Q precursor salvage.</text>
</comment>
<dbReference type="PANTHER" id="PTHR34300">
    <property type="entry name" value="QUEUOSINE PRECURSOR TRANSPORTER-RELATED"/>
    <property type="match status" value="1"/>
</dbReference>
<keyword evidence="1" id="KW-1003">Cell membrane</keyword>
<keyword evidence="1" id="KW-0812">Transmembrane</keyword>
<dbReference type="InterPro" id="IPR003744">
    <property type="entry name" value="YhhQ"/>
</dbReference>
<comment type="subcellular location">
    <subcellularLocation>
        <location evidence="1">Cell membrane</location>
        <topology evidence="1">Multi-pass membrane protein</topology>
    </subcellularLocation>
</comment>
<dbReference type="EMBL" id="JBHUMD010000025">
    <property type="protein sequence ID" value="MFD2602520.1"/>
    <property type="molecule type" value="Genomic_DNA"/>
</dbReference>
<name>A0ABW5NW21_9FLAO</name>
<dbReference type="NCBIfam" id="TIGR00697">
    <property type="entry name" value="queuosine precursor transporter"/>
    <property type="match status" value="1"/>
</dbReference>
<protein>
    <recommendedName>
        <fullName evidence="1">Probable queuosine precursor transporter</fullName>
        <shortName evidence="1">Q precursor transporter</shortName>
    </recommendedName>
</protein>
<evidence type="ECO:0000313" key="3">
    <source>
        <dbReference type="Proteomes" id="UP001597480"/>
    </source>
</evidence>
<sequence>MFQTRKDTVYVILAGIFITNAVVAELIGGKLINVASVPMSVGILPWPIVFITTDLINEYFGEKGVRRLSYITAGLIAYCFFMLWLALSIPAVKGMGVQDSQFNAVFGQGMWIIVGSITAFLVSQLIDATLFHWVKRKTGNKYIWLRSTGSTVISQFFDSFIVLGIAFWATGQMDTQTYIASGLTGYFVKLTIAILLTPLIYLGHYLIEKYIHNEKSNNTSHDRQKAL</sequence>
<comment type="similarity">
    <text evidence="1">Belongs to the vitamin uptake transporter (VUT/ECF) (TC 2.A.88) family. Q precursor transporter subfamily.</text>
</comment>
<comment type="caution">
    <text evidence="2">The sequence shown here is derived from an EMBL/GenBank/DDBJ whole genome shotgun (WGS) entry which is preliminary data.</text>
</comment>